<evidence type="ECO:0000256" key="3">
    <source>
        <dbReference type="ARBA" id="ARBA00022527"/>
    </source>
</evidence>
<comment type="caution">
    <text evidence="18">The sequence shown here is derived from an EMBL/GenBank/DDBJ whole genome shotgun (WGS) entry which is preliminary data.</text>
</comment>
<keyword evidence="6 16" id="KW-0812">Transmembrane</keyword>
<feature type="region of interest" description="Disordered" evidence="15">
    <location>
        <begin position="624"/>
        <end position="691"/>
    </location>
</feature>
<evidence type="ECO:0000313" key="18">
    <source>
        <dbReference type="EMBL" id="KAJ8512802.1"/>
    </source>
</evidence>
<accession>A0AAV8S005</accession>
<dbReference type="PANTHER" id="PTHR47984">
    <property type="entry name" value="OS01G0323000 PROTEIN"/>
    <property type="match status" value="1"/>
</dbReference>
<feature type="compositionally biased region" description="Basic and acidic residues" evidence="15">
    <location>
        <begin position="662"/>
        <end position="675"/>
    </location>
</feature>
<feature type="transmembrane region" description="Helical" evidence="16">
    <location>
        <begin position="198"/>
        <end position="221"/>
    </location>
</feature>
<evidence type="ECO:0000256" key="15">
    <source>
        <dbReference type="SAM" id="MobiDB-lite"/>
    </source>
</evidence>
<keyword evidence="3" id="KW-0723">Serine/threonine-protein kinase</keyword>
<evidence type="ECO:0000256" key="11">
    <source>
        <dbReference type="ARBA" id="ARBA00023136"/>
    </source>
</evidence>
<dbReference type="PROSITE" id="PS00108">
    <property type="entry name" value="PROTEIN_KINASE_ST"/>
    <property type="match status" value="1"/>
</dbReference>
<dbReference type="InterPro" id="IPR008271">
    <property type="entry name" value="Ser/Thr_kinase_AS"/>
</dbReference>
<dbReference type="PROSITE" id="PS50011">
    <property type="entry name" value="PROTEIN_KINASE_DOM"/>
    <property type="match status" value="1"/>
</dbReference>
<keyword evidence="5" id="KW-0808">Transferase</keyword>
<feature type="binding site" evidence="14">
    <location>
        <position position="396"/>
    </location>
    <ligand>
        <name>ATP</name>
        <dbReference type="ChEBI" id="CHEBI:30616"/>
    </ligand>
</feature>
<comment type="catalytic activity">
    <reaction evidence="12">
        <text>L-threonyl-[protein] + ATP = O-phospho-L-threonyl-[protein] + ADP + H(+)</text>
        <dbReference type="Rhea" id="RHEA:46608"/>
        <dbReference type="Rhea" id="RHEA-COMP:11060"/>
        <dbReference type="Rhea" id="RHEA-COMP:11605"/>
        <dbReference type="ChEBI" id="CHEBI:15378"/>
        <dbReference type="ChEBI" id="CHEBI:30013"/>
        <dbReference type="ChEBI" id="CHEBI:30616"/>
        <dbReference type="ChEBI" id="CHEBI:61977"/>
        <dbReference type="ChEBI" id="CHEBI:456216"/>
        <dbReference type="EC" id="2.7.11.1"/>
    </reaction>
</comment>
<dbReference type="EC" id="2.7.11.1" evidence="2"/>
<sequence>MDSANHSPGPDDAAMSTAAEMFSKCGCCCFWVPCAASRTRKYWERIRPPAAERSDGGCPATRHRWWSRGRKALLKAREWSELVAGPRWKTFVRRFRRRPRHDRRFGYDPMSYALNFDEGQDSDSDRDTVIRGFSARYAVPPALAKSSMVLGDRVDPPFLGGKVRSCWRSGGTRSFDIRNMSSLREHLYDKTFLFGLKLWVVIGIIVAVSILGVLSILVICLNARSHRRSRRASNNLPVSQIPAVSKEIKEVRVEHVSASDFVVRDGILLTLQDKSDENESDKIMVHLGLGKSRHADENSHSDSFHYLEKDGSCHSGDEGSSGTVAMHRQSSYPITAPSPLTGLPEFSYLGWGHWFTLRDLETATNRFSKENVLGEGGYGVVYRGQLINGAPVAVKKLLNNLGQAEKEFRVEVEAIGHVRHKNLVRLLGYCVEGTQRMLVYEYVNNGNLEQWLHGAMRQRGSLTWAARIKILLGTAKALAYLHEAIEPKVVHRDIKSSNILIDDEFDAKVSDFGLAKLLGAGKSHITTRVMGTFGYVAPEYANTGLLNEKSDVYSFGVVLLEAITGRDPVDYGRPANEVNLVDWLKMMVASRRSEEVVDPNIETRPSTRALKRALLTALRCVDPDSEKRPKMGQVVRMLDSDEPIPREDRRRRRNRAGGVEIDSQRESSDTDKSDNPDSIYSSRKNRPTPTK</sequence>
<proteinExistence type="predicted"/>
<keyword evidence="10 16" id="KW-1133">Transmembrane helix</keyword>
<dbReference type="InterPro" id="IPR000719">
    <property type="entry name" value="Prot_kinase_dom"/>
</dbReference>
<evidence type="ECO:0000256" key="8">
    <source>
        <dbReference type="ARBA" id="ARBA00022777"/>
    </source>
</evidence>
<dbReference type="Proteomes" id="UP001222027">
    <property type="component" value="Unassembled WGS sequence"/>
</dbReference>
<evidence type="ECO:0000313" key="19">
    <source>
        <dbReference type="Proteomes" id="UP001222027"/>
    </source>
</evidence>
<dbReference type="PANTHER" id="PTHR47984:SF14">
    <property type="entry name" value="OS01G0323000 PROTEIN"/>
    <property type="match status" value="1"/>
</dbReference>
<feature type="compositionally biased region" description="Polar residues" evidence="15">
    <location>
        <begin position="676"/>
        <end position="691"/>
    </location>
</feature>
<dbReference type="InterPro" id="IPR017441">
    <property type="entry name" value="Protein_kinase_ATP_BS"/>
</dbReference>
<gene>
    <name evidence="18" type="ORF">OPV22_003236</name>
</gene>
<dbReference type="SUPFAM" id="SSF56112">
    <property type="entry name" value="Protein kinase-like (PK-like)"/>
    <property type="match status" value="1"/>
</dbReference>
<organism evidence="18 19">
    <name type="scientific">Ensete ventricosum</name>
    <name type="common">Abyssinian banana</name>
    <name type="synonym">Musa ensete</name>
    <dbReference type="NCBI Taxonomy" id="4639"/>
    <lineage>
        <taxon>Eukaryota</taxon>
        <taxon>Viridiplantae</taxon>
        <taxon>Streptophyta</taxon>
        <taxon>Embryophyta</taxon>
        <taxon>Tracheophyta</taxon>
        <taxon>Spermatophyta</taxon>
        <taxon>Magnoliopsida</taxon>
        <taxon>Liliopsida</taxon>
        <taxon>Zingiberales</taxon>
        <taxon>Musaceae</taxon>
        <taxon>Ensete</taxon>
    </lineage>
</organism>
<dbReference type="SMART" id="SM00220">
    <property type="entry name" value="S_TKc"/>
    <property type="match status" value="1"/>
</dbReference>
<comment type="catalytic activity">
    <reaction evidence="13">
        <text>L-seryl-[protein] + ATP = O-phospho-L-seryl-[protein] + ADP + H(+)</text>
        <dbReference type="Rhea" id="RHEA:17989"/>
        <dbReference type="Rhea" id="RHEA-COMP:9863"/>
        <dbReference type="Rhea" id="RHEA-COMP:11604"/>
        <dbReference type="ChEBI" id="CHEBI:15378"/>
        <dbReference type="ChEBI" id="CHEBI:29999"/>
        <dbReference type="ChEBI" id="CHEBI:30616"/>
        <dbReference type="ChEBI" id="CHEBI:83421"/>
        <dbReference type="ChEBI" id="CHEBI:456216"/>
        <dbReference type="EC" id="2.7.11.1"/>
    </reaction>
</comment>
<evidence type="ECO:0000256" key="9">
    <source>
        <dbReference type="ARBA" id="ARBA00022840"/>
    </source>
</evidence>
<protein>
    <recommendedName>
        <fullName evidence="2">non-specific serine/threonine protein kinase</fullName>
        <ecNumber evidence="2">2.7.11.1</ecNumber>
    </recommendedName>
</protein>
<dbReference type="Gene3D" id="3.30.200.20">
    <property type="entry name" value="Phosphorylase Kinase, domain 1"/>
    <property type="match status" value="1"/>
</dbReference>
<keyword evidence="7 14" id="KW-0547">Nucleotide-binding</keyword>
<reference evidence="18 19" key="1">
    <citation type="submission" date="2022-12" db="EMBL/GenBank/DDBJ databases">
        <title>Chromosome-scale assembly of the Ensete ventricosum genome.</title>
        <authorList>
            <person name="Dussert Y."/>
            <person name="Stocks J."/>
            <person name="Wendawek A."/>
            <person name="Woldeyes F."/>
            <person name="Nichols R.A."/>
            <person name="Borrell J.S."/>
        </authorList>
    </citation>
    <scope>NUCLEOTIDE SEQUENCE [LARGE SCALE GENOMIC DNA]</scope>
    <source>
        <strain evidence="19">cv. Maze</strain>
        <tissue evidence="18">Seeds</tissue>
    </source>
</reference>
<evidence type="ECO:0000256" key="1">
    <source>
        <dbReference type="ARBA" id="ARBA00004167"/>
    </source>
</evidence>
<comment type="subcellular location">
    <subcellularLocation>
        <location evidence="1">Membrane</location>
        <topology evidence="1">Single-pass membrane protein</topology>
    </subcellularLocation>
</comment>
<feature type="domain" description="Protein kinase" evidence="17">
    <location>
        <begin position="367"/>
        <end position="631"/>
    </location>
</feature>
<dbReference type="AlphaFoldDB" id="A0AAV8S005"/>
<dbReference type="GO" id="GO:0005524">
    <property type="term" value="F:ATP binding"/>
    <property type="evidence" value="ECO:0007669"/>
    <property type="project" value="UniProtKB-UniRule"/>
</dbReference>
<keyword evidence="4" id="KW-0597">Phosphoprotein</keyword>
<dbReference type="FunFam" id="3.30.200.20:FF:000083">
    <property type="entry name" value="Putative receptor-like protein kinase"/>
    <property type="match status" value="1"/>
</dbReference>
<dbReference type="InterPro" id="IPR011009">
    <property type="entry name" value="Kinase-like_dom_sf"/>
</dbReference>
<dbReference type="GO" id="GO:0004674">
    <property type="term" value="F:protein serine/threonine kinase activity"/>
    <property type="evidence" value="ECO:0007669"/>
    <property type="project" value="UniProtKB-KW"/>
</dbReference>
<evidence type="ECO:0000256" key="7">
    <source>
        <dbReference type="ARBA" id="ARBA00022741"/>
    </source>
</evidence>
<dbReference type="GO" id="GO:0016020">
    <property type="term" value="C:membrane"/>
    <property type="evidence" value="ECO:0007669"/>
    <property type="project" value="UniProtKB-SubCell"/>
</dbReference>
<keyword evidence="11 16" id="KW-0472">Membrane</keyword>
<dbReference type="CDD" id="cd14066">
    <property type="entry name" value="STKc_IRAK"/>
    <property type="match status" value="1"/>
</dbReference>
<dbReference type="EMBL" id="JAQQAF010000001">
    <property type="protein sequence ID" value="KAJ8512802.1"/>
    <property type="molecule type" value="Genomic_DNA"/>
</dbReference>
<evidence type="ECO:0000256" key="12">
    <source>
        <dbReference type="ARBA" id="ARBA00047899"/>
    </source>
</evidence>
<evidence type="ECO:0000256" key="2">
    <source>
        <dbReference type="ARBA" id="ARBA00012513"/>
    </source>
</evidence>
<evidence type="ECO:0000259" key="17">
    <source>
        <dbReference type="PROSITE" id="PS50011"/>
    </source>
</evidence>
<dbReference type="Pfam" id="PF07714">
    <property type="entry name" value="PK_Tyr_Ser-Thr"/>
    <property type="match status" value="1"/>
</dbReference>
<keyword evidence="9 14" id="KW-0067">ATP-binding</keyword>
<evidence type="ECO:0000256" key="6">
    <source>
        <dbReference type="ARBA" id="ARBA00022692"/>
    </source>
</evidence>
<evidence type="ECO:0000256" key="16">
    <source>
        <dbReference type="SAM" id="Phobius"/>
    </source>
</evidence>
<keyword evidence="8" id="KW-0418">Kinase</keyword>
<dbReference type="InterPro" id="IPR052232">
    <property type="entry name" value="RLK_Ser/Thr-Kinase"/>
</dbReference>
<dbReference type="FunFam" id="1.10.510.10:FF:000035">
    <property type="entry name" value="Putative receptor-like serine/threonine-protein kinase"/>
    <property type="match status" value="1"/>
</dbReference>
<evidence type="ECO:0000256" key="5">
    <source>
        <dbReference type="ARBA" id="ARBA00022679"/>
    </source>
</evidence>
<keyword evidence="19" id="KW-1185">Reference proteome</keyword>
<evidence type="ECO:0000256" key="13">
    <source>
        <dbReference type="ARBA" id="ARBA00048679"/>
    </source>
</evidence>
<evidence type="ECO:0000256" key="10">
    <source>
        <dbReference type="ARBA" id="ARBA00022989"/>
    </source>
</evidence>
<evidence type="ECO:0000256" key="14">
    <source>
        <dbReference type="PROSITE-ProRule" id="PRU10141"/>
    </source>
</evidence>
<name>A0AAV8S005_ENSVE</name>
<dbReference type="PROSITE" id="PS00107">
    <property type="entry name" value="PROTEIN_KINASE_ATP"/>
    <property type="match status" value="1"/>
</dbReference>
<dbReference type="Gene3D" id="1.10.510.10">
    <property type="entry name" value="Transferase(Phosphotransferase) domain 1"/>
    <property type="match status" value="1"/>
</dbReference>
<evidence type="ECO:0000256" key="4">
    <source>
        <dbReference type="ARBA" id="ARBA00022553"/>
    </source>
</evidence>
<dbReference type="InterPro" id="IPR001245">
    <property type="entry name" value="Ser-Thr/Tyr_kinase_cat_dom"/>
</dbReference>